<evidence type="ECO:0000259" key="1">
    <source>
        <dbReference type="Pfam" id="PF13356"/>
    </source>
</evidence>
<evidence type="ECO:0000313" key="2">
    <source>
        <dbReference type="EMBL" id="MBK4215711.1"/>
    </source>
</evidence>
<dbReference type="InterPro" id="IPR038488">
    <property type="entry name" value="Integrase_DNA-bd_sf"/>
</dbReference>
<proteinExistence type="predicted"/>
<dbReference type="AlphaFoldDB" id="A0A934SEW3"/>
<comment type="caution">
    <text evidence="2">The sequence shown here is derived from an EMBL/GenBank/DDBJ whole genome shotgun (WGS) entry which is preliminary data.</text>
</comment>
<gene>
    <name evidence="2" type="ORF">JJJ17_07225</name>
</gene>
<dbReference type="InterPro" id="IPR025166">
    <property type="entry name" value="Integrase_DNA_bind_dom"/>
</dbReference>
<organism evidence="2 3">
    <name type="scientific">Paracoccus caeni</name>
    <dbReference type="NCBI Taxonomy" id="657651"/>
    <lineage>
        <taxon>Bacteria</taxon>
        <taxon>Pseudomonadati</taxon>
        <taxon>Pseudomonadota</taxon>
        <taxon>Alphaproteobacteria</taxon>
        <taxon>Rhodobacterales</taxon>
        <taxon>Paracoccaceae</taxon>
        <taxon>Paracoccus</taxon>
    </lineage>
</organism>
<protein>
    <submittedName>
        <fullName evidence="2">DUF4102 domain-containing protein</fullName>
    </submittedName>
</protein>
<keyword evidence="3" id="KW-1185">Reference proteome</keyword>
<feature type="domain" description="Integrase DNA-binding" evidence="1">
    <location>
        <begin position="18"/>
        <end position="86"/>
    </location>
</feature>
<dbReference type="Pfam" id="PF13356">
    <property type="entry name" value="Arm-DNA-bind_3"/>
    <property type="match status" value="1"/>
</dbReference>
<sequence length="156" mass="17304">MFGGKKGLYPLRKPAKALTARMVQTVTEPGKYFDGHGLFLRVDKTGGRFWVQRIVINGKRTELGLGSPDFVTLAEARAVAFDNRKLGRNWRREDADISALATRGRPQGQLCAVHRGPRGIGGSDQRGVRRIAVDDICILSLCENRRANAHHRKNNG</sequence>
<name>A0A934SEW3_9RHOB</name>
<dbReference type="Proteomes" id="UP000640485">
    <property type="component" value="Unassembled WGS sequence"/>
</dbReference>
<reference evidence="2" key="1">
    <citation type="submission" date="2021-01" db="EMBL/GenBank/DDBJ databases">
        <title>Paracoccus amoyensis sp. nov., isolated from the surface seawater along the coast of Xiamen Island, China.</title>
        <authorList>
            <person name="Lyu L."/>
        </authorList>
    </citation>
    <scope>NUCLEOTIDE SEQUENCE</scope>
    <source>
        <strain evidence="2">MJ17</strain>
    </source>
</reference>
<accession>A0A934SEW3</accession>
<dbReference type="EMBL" id="JAEPRQ010000002">
    <property type="protein sequence ID" value="MBK4215711.1"/>
    <property type="molecule type" value="Genomic_DNA"/>
</dbReference>
<evidence type="ECO:0000313" key="3">
    <source>
        <dbReference type="Proteomes" id="UP000640485"/>
    </source>
</evidence>
<dbReference type="Gene3D" id="3.30.160.390">
    <property type="entry name" value="Integrase, DNA-binding domain"/>
    <property type="match status" value="1"/>
</dbReference>